<dbReference type="Proteomes" id="UP000267352">
    <property type="component" value="Segment"/>
</dbReference>
<evidence type="ECO:0000313" key="1">
    <source>
        <dbReference type="EMBL" id="AUO15273.1"/>
    </source>
</evidence>
<name>A0A2I6SCJ1_9VIRU</name>
<sequence length="45" mass="5129">MKKITENVSKLKKGENILVGVTWDEDDEDLVNRHETCLQTVIGND</sequence>
<protein>
    <submittedName>
        <fullName evidence="1">WSSV543</fullName>
    </submittedName>
</protein>
<reference evidence="1" key="2">
    <citation type="journal article" date="2018" name="Genome Announc.">
        <title>First Report of a Complete Genome Sequence of White spot syndrome virus from India.</title>
        <authorList>
            <person name="Vinaya Kumar K."/>
            <person name="Shekhar M.S."/>
            <person name="Otta S.K."/>
            <person name="Karthic K."/>
            <person name="Ashok Kumar J."/>
            <person name="Gopikrishna G."/>
            <person name="Vijayan K.K."/>
        </authorList>
    </citation>
    <scope>NUCLEOTIDE SEQUENCE</scope>
    <source>
        <strain evidence="1">IN_AP4RU</strain>
    </source>
</reference>
<accession>A0A2I6SCJ1</accession>
<reference evidence="1" key="1">
    <citation type="submission" date="2017-12" db="EMBL/GenBank/DDBJ databases">
        <authorList>
            <person name="Katneni V.K."/>
            <person name="Shekhar M.S."/>
            <person name="Otta S.K."/>
            <person name="Karthic K."/>
            <person name="Jangam A.K."/>
            <person name="Gopikrishna G."/>
            <person name="Vijayan K.K."/>
        </authorList>
    </citation>
    <scope>NUCLEOTIDE SEQUENCE [LARGE SCALE GENOMIC DNA]</scope>
    <source>
        <strain evidence="1">IN_AP4RU</strain>
    </source>
</reference>
<dbReference type="EMBL" id="MG702567">
    <property type="protein sequence ID" value="AUO15273.1"/>
    <property type="molecule type" value="Genomic_DNA"/>
</dbReference>
<proteinExistence type="predicted"/>
<organism evidence="1">
    <name type="scientific">White spot syndrome virus</name>
    <dbReference type="NCBI Taxonomy" id="342409"/>
    <lineage>
        <taxon>Viruses</taxon>
        <taxon>Viruses incertae sedis</taxon>
        <taxon>Naldaviricetes</taxon>
        <taxon>Nimaviridae</taxon>
        <taxon>Whispovirus</taxon>
    </lineage>
</organism>